<protein>
    <submittedName>
        <fullName evidence="1">Uncharacterized protein</fullName>
    </submittedName>
</protein>
<evidence type="ECO:0000313" key="1">
    <source>
        <dbReference type="EMBL" id="MCR6679305.1"/>
    </source>
</evidence>
<gene>
    <name evidence="1" type="ORF">NVV43_27970</name>
</gene>
<name>A0AAW5N0R8_9ESCH</name>
<sequence>GDEDFAKVLMCFRDCKEFEICPVAEIPLLKNNVVYLRNVIEMLEAQEIRNVNYYPISSEYQILGLDRTQMIQAAVDVQEVADHS</sequence>
<feature type="non-terminal residue" evidence="1">
    <location>
        <position position="1"/>
    </location>
</feature>
<accession>A0AAW5N0R8</accession>
<organism evidence="1 2">
    <name type="scientific">Escherichia marmotae</name>
    <dbReference type="NCBI Taxonomy" id="1499973"/>
    <lineage>
        <taxon>Bacteria</taxon>
        <taxon>Pseudomonadati</taxon>
        <taxon>Pseudomonadota</taxon>
        <taxon>Gammaproteobacteria</taxon>
        <taxon>Enterobacterales</taxon>
        <taxon>Enterobacteriaceae</taxon>
        <taxon>Escherichia</taxon>
    </lineage>
</organism>
<dbReference type="AlphaFoldDB" id="A0AAW5N0R8"/>
<comment type="caution">
    <text evidence="1">The sequence shown here is derived from an EMBL/GenBank/DDBJ whole genome shotgun (WGS) entry which is preliminary data.</text>
</comment>
<reference evidence="1" key="1">
    <citation type="submission" date="2022-07" db="EMBL/GenBank/DDBJ databases">
        <title>Diversity of ethanolamine utilization by human commensal Escherichia coli.</title>
        <authorList>
            <person name="Jubelin G."/>
        </authorList>
    </citation>
    <scope>NUCLEOTIDE SEQUENCE</scope>
    <source>
        <strain evidence="1">S1</strain>
    </source>
</reference>
<dbReference type="Proteomes" id="UP001206878">
    <property type="component" value="Unassembled WGS sequence"/>
</dbReference>
<dbReference type="EMBL" id="JANPXH010001090">
    <property type="protein sequence ID" value="MCR6679305.1"/>
    <property type="molecule type" value="Genomic_DNA"/>
</dbReference>
<proteinExistence type="predicted"/>
<feature type="non-terminal residue" evidence="1">
    <location>
        <position position="84"/>
    </location>
</feature>
<evidence type="ECO:0000313" key="2">
    <source>
        <dbReference type="Proteomes" id="UP001206878"/>
    </source>
</evidence>